<dbReference type="AlphaFoldDB" id="A0A5C5ZFV1"/>
<evidence type="ECO:0008006" key="4">
    <source>
        <dbReference type="Google" id="ProtNLM"/>
    </source>
</evidence>
<gene>
    <name evidence="2" type="ORF">Mal64_39450</name>
</gene>
<sequence>MHRFTNRFALIVATLAVASSGCNERTATVSGVVQLDGSAMKIGEGQRGMVIFRPVAGGATCTSLITPAGGYSVATGSSAGLAPGDYLVSVRVIELVPGSEGEGASGKPITPAVYSDPLTSGLLFTVVNGVNKIVIDLDSSAGPAVTPTPPKNEANLEEAGPEEAGGAEEEEADAPQESDAATPEPTTDEPTTDEPTTDEPTTDEPATDETPSPDTGAAADDATAKENAVPLSPEAQGGEQT</sequence>
<comment type="caution">
    <text evidence="2">The sequence shown here is derived from an EMBL/GenBank/DDBJ whole genome shotgun (WGS) entry which is preliminary data.</text>
</comment>
<feature type="compositionally biased region" description="Acidic residues" evidence="1">
    <location>
        <begin position="186"/>
        <end position="207"/>
    </location>
</feature>
<evidence type="ECO:0000256" key="1">
    <source>
        <dbReference type="SAM" id="MobiDB-lite"/>
    </source>
</evidence>
<feature type="region of interest" description="Disordered" evidence="1">
    <location>
        <begin position="140"/>
        <end position="241"/>
    </location>
</feature>
<dbReference type="Proteomes" id="UP000315440">
    <property type="component" value="Unassembled WGS sequence"/>
</dbReference>
<protein>
    <recommendedName>
        <fullName evidence="4">Carboxypeptidase regulatory-like domain-containing protein</fullName>
    </recommendedName>
</protein>
<evidence type="ECO:0000313" key="2">
    <source>
        <dbReference type="EMBL" id="TWT86202.1"/>
    </source>
</evidence>
<reference evidence="2 3" key="1">
    <citation type="submission" date="2019-02" db="EMBL/GenBank/DDBJ databases">
        <title>Deep-cultivation of Planctomycetes and their phenomic and genomic characterization uncovers novel biology.</title>
        <authorList>
            <person name="Wiegand S."/>
            <person name="Jogler M."/>
            <person name="Boedeker C."/>
            <person name="Pinto D."/>
            <person name="Vollmers J."/>
            <person name="Rivas-Marin E."/>
            <person name="Kohn T."/>
            <person name="Peeters S.H."/>
            <person name="Heuer A."/>
            <person name="Rast P."/>
            <person name="Oberbeckmann S."/>
            <person name="Bunk B."/>
            <person name="Jeske O."/>
            <person name="Meyerdierks A."/>
            <person name="Storesund J.E."/>
            <person name="Kallscheuer N."/>
            <person name="Luecker S."/>
            <person name="Lage O.M."/>
            <person name="Pohl T."/>
            <person name="Merkel B.J."/>
            <person name="Hornburger P."/>
            <person name="Mueller R.-W."/>
            <person name="Bruemmer F."/>
            <person name="Labrenz M."/>
            <person name="Spormann A.M."/>
            <person name="Op Den Camp H."/>
            <person name="Overmann J."/>
            <person name="Amann R."/>
            <person name="Jetten M.S.M."/>
            <person name="Mascher T."/>
            <person name="Medema M.H."/>
            <person name="Devos D.P."/>
            <person name="Kaster A.-K."/>
            <person name="Ovreas L."/>
            <person name="Rohde M."/>
            <person name="Galperin M.Y."/>
            <person name="Jogler C."/>
        </authorList>
    </citation>
    <scope>NUCLEOTIDE SEQUENCE [LARGE SCALE GENOMIC DNA]</scope>
    <source>
        <strain evidence="2 3">Mal64</strain>
    </source>
</reference>
<feature type="compositionally biased region" description="Acidic residues" evidence="1">
    <location>
        <begin position="155"/>
        <end position="176"/>
    </location>
</feature>
<evidence type="ECO:0000313" key="3">
    <source>
        <dbReference type="Proteomes" id="UP000315440"/>
    </source>
</evidence>
<organism evidence="2 3">
    <name type="scientific">Pseudobythopirellula maris</name>
    <dbReference type="NCBI Taxonomy" id="2527991"/>
    <lineage>
        <taxon>Bacteria</taxon>
        <taxon>Pseudomonadati</taxon>
        <taxon>Planctomycetota</taxon>
        <taxon>Planctomycetia</taxon>
        <taxon>Pirellulales</taxon>
        <taxon>Lacipirellulaceae</taxon>
        <taxon>Pseudobythopirellula</taxon>
    </lineage>
</organism>
<dbReference type="EMBL" id="SJPQ01000006">
    <property type="protein sequence ID" value="TWT86202.1"/>
    <property type="molecule type" value="Genomic_DNA"/>
</dbReference>
<keyword evidence="3" id="KW-1185">Reference proteome</keyword>
<dbReference type="RefSeq" id="WP_197525907.1">
    <property type="nucleotide sequence ID" value="NZ_SJPQ01000006.1"/>
</dbReference>
<feature type="compositionally biased region" description="Low complexity" evidence="1">
    <location>
        <begin position="208"/>
        <end position="221"/>
    </location>
</feature>
<name>A0A5C5ZFV1_9BACT</name>
<dbReference type="PROSITE" id="PS51257">
    <property type="entry name" value="PROKAR_LIPOPROTEIN"/>
    <property type="match status" value="1"/>
</dbReference>
<proteinExistence type="predicted"/>
<accession>A0A5C5ZFV1</accession>